<evidence type="ECO:0000313" key="3">
    <source>
        <dbReference type="Proteomes" id="UP000593572"/>
    </source>
</evidence>
<name>A0A7J8L9V1_9ROSI</name>
<accession>A0A7J8L9V1</accession>
<sequence>MKIQDKTNRSYRIPEDLPRTRSNLT</sequence>
<feature type="region of interest" description="Disordered" evidence="1">
    <location>
        <begin position="1"/>
        <end position="25"/>
    </location>
</feature>
<reference evidence="2 3" key="1">
    <citation type="journal article" date="2019" name="Genome Biol. Evol.">
        <title>Insights into the evolution of the New World diploid cottons (Gossypium, subgenus Houzingenia) based on genome sequencing.</title>
        <authorList>
            <person name="Grover C.E."/>
            <person name="Arick M.A. 2nd"/>
            <person name="Thrash A."/>
            <person name="Conover J.L."/>
            <person name="Sanders W.S."/>
            <person name="Peterson D.G."/>
            <person name="Frelichowski J.E."/>
            <person name="Scheffler J.A."/>
            <person name="Scheffler B.E."/>
            <person name="Wendel J.F."/>
        </authorList>
    </citation>
    <scope>NUCLEOTIDE SEQUENCE [LARGE SCALE GENOMIC DNA]</scope>
    <source>
        <strain evidence="2">157</strain>
        <tissue evidence="2">Leaf</tissue>
    </source>
</reference>
<proteinExistence type="predicted"/>
<feature type="compositionally biased region" description="Basic and acidic residues" evidence="1">
    <location>
        <begin position="1"/>
        <end position="19"/>
    </location>
</feature>
<comment type="caution">
    <text evidence="2">The sequence shown here is derived from an EMBL/GenBank/DDBJ whole genome shotgun (WGS) entry which is preliminary data.</text>
</comment>
<dbReference type="AlphaFoldDB" id="A0A7J8L9V1"/>
<protein>
    <submittedName>
        <fullName evidence="2">Uncharacterized protein</fullName>
    </submittedName>
</protein>
<gene>
    <name evidence="2" type="ORF">Golob_020246</name>
</gene>
<dbReference type="Proteomes" id="UP000593572">
    <property type="component" value="Unassembled WGS sequence"/>
</dbReference>
<evidence type="ECO:0000256" key="1">
    <source>
        <dbReference type="SAM" id="MobiDB-lite"/>
    </source>
</evidence>
<dbReference type="EMBL" id="JABEZX010000001">
    <property type="protein sequence ID" value="MBA0549196.1"/>
    <property type="molecule type" value="Genomic_DNA"/>
</dbReference>
<evidence type="ECO:0000313" key="2">
    <source>
        <dbReference type="EMBL" id="MBA0549196.1"/>
    </source>
</evidence>
<keyword evidence="3" id="KW-1185">Reference proteome</keyword>
<organism evidence="2 3">
    <name type="scientific">Gossypium lobatum</name>
    <dbReference type="NCBI Taxonomy" id="34289"/>
    <lineage>
        <taxon>Eukaryota</taxon>
        <taxon>Viridiplantae</taxon>
        <taxon>Streptophyta</taxon>
        <taxon>Embryophyta</taxon>
        <taxon>Tracheophyta</taxon>
        <taxon>Spermatophyta</taxon>
        <taxon>Magnoliopsida</taxon>
        <taxon>eudicotyledons</taxon>
        <taxon>Gunneridae</taxon>
        <taxon>Pentapetalae</taxon>
        <taxon>rosids</taxon>
        <taxon>malvids</taxon>
        <taxon>Malvales</taxon>
        <taxon>Malvaceae</taxon>
        <taxon>Malvoideae</taxon>
        <taxon>Gossypium</taxon>
    </lineage>
</organism>